<evidence type="ECO:0000256" key="1">
    <source>
        <dbReference type="SAM" id="MobiDB-lite"/>
    </source>
</evidence>
<accession>A0AAP0PCK8</accession>
<dbReference type="Proteomes" id="UP001420932">
    <property type="component" value="Unassembled WGS sequence"/>
</dbReference>
<dbReference type="EMBL" id="JBBNAF010000006">
    <property type="protein sequence ID" value="KAK9135851.1"/>
    <property type="molecule type" value="Genomic_DNA"/>
</dbReference>
<gene>
    <name evidence="2" type="ORF">Syun_015181</name>
</gene>
<proteinExistence type="predicted"/>
<protein>
    <submittedName>
        <fullName evidence="2">Uncharacterized protein</fullName>
    </submittedName>
</protein>
<dbReference type="AlphaFoldDB" id="A0AAP0PCK8"/>
<sequence length="85" mass="9183">MGMRVHPKSKLQVASPSGKKHSVPPPATVSGGKKTSRHRRCLDPVLCSSVDETLQRLGSSGRCADGERVAVMQQAADVQMENAWR</sequence>
<keyword evidence="3" id="KW-1185">Reference proteome</keyword>
<comment type="caution">
    <text evidence="2">The sequence shown here is derived from an EMBL/GenBank/DDBJ whole genome shotgun (WGS) entry which is preliminary data.</text>
</comment>
<organism evidence="2 3">
    <name type="scientific">Stephania yunnanensis</name>
    <dbReference type="NCBI Taxonomy" id="152371"/>
    <lineage>
        <taxon>Eukaryota</taxon>
        <taxon>Viridiplantae</taxon>
        <taxon>Streptophyta</taxon>
        <taxon>Embryophyta</taxon>
        <taxon>Tracheophyta</taxon>
        <taxon>Spermatophyta</taxon>
        <taxon>Magnoliopsida</taxon>
        <taxon>Ranunculales</taxon>
        <taxon>Menispermaceae</taxon>
        <taxon>Menispermoideae</taxon>
        <taxon>Cissampelideae</taxon>
        <taxon>Stephania</taxon>
    </lineage>
</organism>
<name>A0AAP0PCK8_9MAGN</name>
<reference evidence="2 3" key="1">
    <citation type="submission" date="2024-01" db="EMBL/GenBank/DDBJ databases">
        <title>Genome assemblies of Stephania.</title>
        <authorList>
            <person name="Yang L."/>
        </authorList>
    </citation>
    <scope>NUCLEOTIDE SEQUENCE [LARGE SCALE GENOMIC DNA]</scope>
    <source>
        <strain evidence="2">YNDBR</strain>
        <tissue evidence="2">Leaf</tissue>
    </source>
</reference>
<evidence type="ECO:0000313" key="2">
    <source>
        <dbReference type="EMBL" id="KAK9135851.1"/>
    </source>
</evidence>
<evidence type="ECO:0000313" key="3">
    <source>
        <dbReference type="Proteomes" id="UP001420932"/>
    </source>
</evidence>
<feature type="region of interest" description="Disordered" evidence="1">
    <location>
        <begin position="1"/>
        <end position="38"/>
    </location>
</feature>